<dbReference type="PANTHER" id="PTHR36505">
    <property type="entry name" value="BLR1072 PROTEIN"/>
    <property type="match status" value="1"/>
</dbReference>
<dbReference type="InterPro" id="IPR027275">
    <property type="entry name" value="PRC-brl_dom"/>
</dbReference>
<evidence type="ECO:0000256" key="2">
    <source>
        <dbReference type="SAM" id="SignalP"/>
    </source>
</evidence>
<dbReference type="EMBL" id="JAMZEJ010000002">
    <property type="protein sequence ID" value="MCQ8239945.1"/>
    <property type="molecule type" value="Genomic_DNA"/>
</dbReference>
<dbReference type="InterPro" id="IPR011033">
    <property type="entry name" value="PRC_barrel-like_sf"/>
</dbReference>
<dbReference type="RefSeq" id="WP_422918677.1">
    <property type="nucleotide sequence ID" value="NZ_JAMZEJ010000002.1"/>
</dbReference>
<keyword evidence="2" id="KW-0732">Signal</keyword>
<feature type="domain" description="PRC-barrel" evidence="3">
    <location>
        <begin position="67"/>
        <end position="128"/>
    </location>
</feature>
<evidence type="ECO:0000313" key="5">
    <source>
        <dbReference type="Proteomes" id="UP001524547"/>
    </source>
</evidence>
<feature type="signal peptide" evidence="2">
    <location>
        <begin position="1"/>
        <end position="25"/>
    </location>
</feature>
<accession>A0ABT1VUU6</accession>
<reference evidence="4 5" key="1">
    <citation type="submission" date="2022-06" db="EMBL/GenBank/DDBJ databases">
        <title>Rhizosaccharibacter gen. nov. sp. nov. KSS12, endophytic bacteria isolated from sugarcane.</title>
        <authorList>
            <person name="Pitiwittayakul N."/>
        </authorList>
    </citation>
    <scope>NUCLEOTIDE SEQUENCE [LARGE SCALE GENOMIC DNA]</scope>
    <source>
        <strain evidence="4 5">KSS12</strain>
    </source>
</reference>
<comment type="caution">
    <text evidence="4">The sequence shown here is derived from an EMBL/GenBank/DDBJ whole genome shotgun (WGS) entry which is preliminary data.</text>
</comment>
<dbReference type="Pfam" id="PF05239">
    <property type="entry name" value="PRC"/>
    <property type="match status" value="1"/>
</dbReference>
<proteinExistence type="predicted"/>
<dbReference type="Proteomes" id="UP001524547">
    <property type="component" value="Unassembled WGS sequence"/>
</dbReference>
<sequence>MRPTFGRSVLAAAAGLALLSGTALAQQNGSSTVNTTPAAANGPDATAPSAKSAAGNDTTSKVTRDGFLRAGKLIGSDVYNSGDTSIGTLDDLLLSEREKPAMAVVSVGGFLGIGSKLVEVPFSRLKVNKAGHLVLPGATKDSLNKLHGYDYDK</sequence>
<evidence type="ECO:0000256" key="1">
    <source>
        <dbReference type="SAM" id="MobiDB-lite"/>
    </source>
</evidence>
<dbReference type="PANTHER" id="PTHR36505:SF1">
    <property type="entry name" value="BLR1072 PROTEIN"/>
    <property type="match status" value="1"/>
</dbReference>
<feature type="compositionally biased region" description="Polar residues" evidence="1">
    <location>
        <begin position="28"/>
        <end position="38"/>
    </location>
</feature>
<protein>
    <submittedName>
        <fullName evidence="4">PRC-barrel domain-containing protein</fullName>
    </submittedName>
</protein>
<feature type="chain" id="PRO_5046624729" evidence="2">
    <location>
        <begin position="26"/>
        <end position="153"/>
    </location>
</feature>
<gene>
    <name evidence="4" type="ORF">NFI88_03705</name>
</gene>
<dbReference type="Gene3D" id="2.30.30.240">
    <property type="entry name" value="PRC-barrel domain"/>
    <property type="match status" value="1"/>
</dbReference>
<organism evidence="4 5">
    <name type="scientific">Rhizosaccharibacter radicis</name>
    <dbReference type="NCBI Taxonomy" id="2782605"/>
    <lineage>
        <taxon>Bacteria</taxon>
        <taxon>Pseudomonadati</taxon>
        <taxon>Pseudomonadota</taxon>
        <taxon>Alphaproteobacteria</taxon>
        <taxon>Acetobacterales</taxon>
        <taxon>Acetobacteraceae</taxon>
        <taxon>Rhizosaccharibacter</taxon>
    </lineage>
</organism>
<name>A0ABT1VUU6_9PROT</name>
<evidence type="ECO:0000313" key="4">
    <source>
        <dbReference type="EMBL" id="MCQ8239945.1"/>
    </source>
</evidence>
<evidence type="ECO:0000259" key="3">
    <source>
        <dbReference type="Pfam" id="PF05239"/>
    </source>
</evidence>
<feature type="region of interest" description="Disordered" evidence="1">
    <location>
        <begin position="28"/>
        <end position="61"/>
    </location>
</feature>
<dbReference type="SUPFAM" id="SSF50346">
    <property type="entry name" value="PRC-barrel domain"/>
    <property type="match status" value="1"/>
</dbReference>
<keyword evidence="5" id="KW-1185">Reference proteome</keyword>